<accession>F2EB59</accession>
<organism evidence="1">
    <name type="scientific">Hordeum vulgare subsp. vulgare</name>
    <name type="common">Domesticated barley</name>
    <dbReference type="NCBI Taxonomy" id="112509"/>
    <lineage>
        <taxon>Eukaryota</taxon>
        <taxon>Viridiplantae</taxon>
        <taxon>Streptophyta</taxon>
        <taxon>Embryophyta</taxon>
        <taxon>Tracheophyta</taxon>
        <taxon>Spermatophyta</taxon>
        <taxon>Magnoliopsida</taxon>
        <taxon>Liliopsida</taxon>
        <taxon>Poales</taxon>
        <taxon>Poaceae</taxon>
        <taxon>BOP clade</taxon>
        <taxon>Pooideae</taxon>
        <taxon>Triticodae</taxon>
        <taxon>Triticeae</taxon>
        <taxon>Hordeinae</taxon>
        <taxon>Hordeum</taxon>
    </lineage>
</organism>
<proteinExistence type="evidence at transcript level"/>
<evidence type="ECO:0000313" key="1">
    <source>
        <dbReference type="EMBL" id="BAK04581.1"/>
    </source>
</evidence>
<dbReference type="AlphaFoldDB" id="F2EB59"/>
<name>F2EB59_HORVV</name>
<reference evidence="1" key="1">
    <citation type="journal article" date="2011" name="Plant Physiol.">
        <title>Comprehensive sequence analysis of 24,783 barley full-length cDNAs derived from 12 clone libraries.</title>
        <authorList>
            <person name="Matsumoto T."/>
            <person name="Tanaka T."/>
            <person name="Sakai H."/>
            <person name="Amano N."/>
            <person name="Kanamori H."/>
            <person name="Kurita K."/>
            <person name="Kikuta A."/>
            <person name="Kamiya K."/>
            <person name="Yamamoto M."/>
            <person name="Ikawa H."/>
            <person name="Fujii N."/>
            <person name="Hori K."/>
            <person name="Itoh T."/>
            <person name="Sato K."/>
        </authorList>
    </citation>
    <scope>NUCLEOTIDE SEQUENCE</scope>
    <source>
        <tissue evidence="1">Seed</tissue>
    </source>
</reference>
<dbReference type="EMBL" id="AK373384">
    <property type="protein sequence ID" value="BAK04581.1"/>
    <property type="molecule type" value="mRNA"/>
</dbReference>
<sequence length="56" mass="6265">MRIDGGAREAIQSLRVRMQRGGADLDVLQRELARHEASWTYGGRLERQRRTGGVGA</sequence>
<protein>
    <submittedName>
        <fullName evidence="1">Predicted protein</fullName>
    </submittedName>
</protein>